<dbReference type="WBParaSite" id="EN70_9624">
    <property type="protein sequence ID" value="EN70_9624"/>
    <property type="gene ID" value="EN70_9624"/>
</dbReference>
<keyword evidence="6" id="KW-0303">Gap junction</keyword>
<dbReference type="PROSITE" id="PS51013">
    <property type="entry name" value="PANNEXIN"/>
    <property type="match status" value="1"/>
</dbReference>
<evidence type="ECO:0000256" key="11">
    <source>
        <dbReference type="ARBA" id="ARBA00023303"/>
    </source>
</evidence>
<keyword evidence="4" id="KW-1003">Cell membrane</keyword>
<evidence type="ECO:0000256" key="12">
    <source>
        <dbReference type="RuleBase" id="RU010713"/>
    </source>
</evidence>
<evidence type="ECO:0000256" key="8">
    <source>
        <dbReference type="ARBA" id="ARBA00022989"/>
    </source>
</evidence>
<sequence>MILYYLASAFRTLYPRLDDDFVDKLNYYYTTTILASFALLVSAKQYVGFPIQCWVPATFTDAMEQYTENYCWVQNTYWVPMQEDIPREIYSRRNRQIGYYQWVPFILAIEALLFYVPCILWRGMLYWHSGINLQGLVQMACDARLMDTDVKSRTVYTMARHMEDEVQLAHLEKHGQPRACFPFVQAKGQCGRHCGCYVTMLYIGIKILYSANVLLQFFLLNHLLGADDLTYGFSLLRDLMHEVEWEQTGMFPRVTLCDFEGMSFIRKYLRVLSDHPTKPAADDISLRKFTNQFLRKDGIFMLRMISTHAGELMSSELVLALWQDFNNIDRSSAQFWDAEHGAGTLNA</sequence>
<keyword evidence="8 12" id="KW-1133">Transmembrane helix</keyword>
<dbReference type="InterPro" id="IPR000990">
    <property type="entry name" value="Innexin"/>
</dbReference>
<keyword evidence="11 12" id="KW-0407">Ion channel</keyword>
<evidence type="ECO:0000256" key="9">
    <source>
        <dbReference type="ARBA" id="ARBA00023065"/>
    </source>
</evidence>
<evidence type="ECO:0000313" key="13">
    <source>
        <dbReference type="Proteomes" id="UP000095285"/>
    </source>
</evidence>
<evidence type="ECO:0000256" key="3">
    <source>
        <dbReference type="ARBA" id="ARBA00022448"/>
    </source>
</evidence>
<dbReference type="PANTHER" id="PTHR11893:SF18">
    <property type="entry name" value="INNEXIN UNC-7"/>
    <property type="match status" value="1"/>
</dbReference>
<comment type="similarity">
    <text evidence="12">Belongs to the pannexin family.</text>
</comment>
<dbReference type="AlphaFoldDB" id="A0A1I7W4P3"/>
<keyword evidence="7" id="KW-0965">Cell junction</keyword>
<dbReference type="Proteomes" id="UP000095285">
    <property type="component" value="Unassembled WGS sequence"/>
</dbReference>
<evidence type="ECO:0000256" key="2">
    <source>
        <dbReference type="ARBA" id="ARBA00004651"/>
    </source>
</evidence>
<evidence type="ECO:0000256" key="5">
    <source>
        <dbReference type="ARBA" id="ARBA00022692"/>
    </source>
</evidence>
<dbReference type="eggNOG" id="ENOG502QVJ2">
    <property type="taxonomic scope" value="Eukaryota"/>
</dbReference>
<keyword evidence="13" id="KW-1185">Reference proteome</keyword>
<comment type="caution">
    <text evidence="12">Lacks conserved residue(s) required for the propagation of feature annotation.</text>
</comment>
<dbReference type="PRINTS" id="PR01262">
    <property type="entry name" value="INNEXIN"/>
</dbReference>
<dbReference type="GO" id="GO:0034220">
    <property type="term" value="P:monoatomic ion transmembrane transport"/>
    <property type="evidence" value="ECO:0007669"/>
    <property type="project" value="UniProtKB-KW"/>
</dbReference>
<proteinExistence type="inferred from homology"/>
<comment type="subcellular location">
    <subcellularLocation>
        <location evidence="1">Cell junction</location>
        <location evidence="1">Gap junction</location>
    </subcellularLocation>
    <subcellularLocation>
        <location evidence="2 12">Cell membrane</location>
        <topology evidence="2 12">Multi-pass membrane protein</topology>
    </subcellularLocation>
</comment>
<keyword evidence="10 12" id="KW-0472">Membrane</keyword>
<evidence type="ECO:0000256" key="10">
    <source>
        <dbReference type="ARBA" id="ARBA00023136"/>
    </source>
</evidence>
<reference evidence="14" key="2">
    <citation type="submission" date="2016-11" db="UniProtKB">
        <authorList>
            <consortium name="WormBaseParasite"/>
        </authorList>
    </citation>
    <scope>IDENTIFICATION</scope>
</reference>
<keyword evidence="5 12" id="KW-0812">Transmembrane</keyword>
<feature type="transmembrane region" description="Helical" evidence="12">
    <location>
        <begin position="97"/>
        <end position="116"/>
    </location>
</feature>
<evidence type="ECO:0000313" key="14">
    <source>
        <dbReference type="WBParaSite" id="EN70_9624"/>
    </source>
</evidence>
<gene>
    <name evidence="12" type="primary">inx</name>
</gene>
<comment type="function">
    <text evidence="12">Structural component of the gap junctions.</text>
</comment>
<dbReference type="GO" id="GO:0005886">
    <property type="term" value="C:plasma membrane"/>
    <property type="evidence" value="ECO:0007669"/>
    <property type="project" value="UniProtKB-SubCell"/>
</dbReference>
<dbReference type="GO" id="GO:0005921">
    <property type="term" value="C:gap junction"/>
    <property type="evidence" value="ECO:0007669"/>
    <property type="project" value="UniProtKB-SubCell"/>
</dbReference>
<organism evidence="13 14">
    <name type="scientific">Loa loa</name>
    <name type="common">Eye worm</name>
    <name type="synonym">Filaria loa</name>
    <dbReference type="NCBI Taxonomy" id="7209"/>
    <lineage>
        <taxon>Eukaryota</taxon>
        <taxon>Metazoa</taxon>
        <taxon>Ecdysozoa</taxon>
        <taxon>Nematoda</taxon>
        <taxon>Chromadorea</taxon>
        <taxon>Rhabditida</taxon>
        <taxon>Spirurina</taxon>
        <taxon>Spiruromorpha</taxon>
        <taxon>Filarioidea</taxon>
        <taxon>Onchocercidae</taxon>
        <taxon>Loa</taxon>
    </lineage>
</organism>
<name>A0A1I7W4P3_LOALO</name>
<protein>
    <recommendedName>
        <fullName evidence="12">Innexin</fullName>
    </recommendedName>
</protein>
<dbReference type="PANTHER" id="PTHR11893">
    <property type="entry name" value="INNEXIN"/>
    <property type="match status" value="1"/>
</dbReference>
<evidence type="ECO:0000256" key="1">
    <source>
        <dbReference type="ARBA" id="ARBA00004610"/>
    </source>
</evidence>
<keyword evidence="9 12" id="KW-0406">Ion transport</keyword>
<dbReference type="GO" id="GO:0005243">
    <property type="term" value="F:gap junction channel activity"/>
    <property type="evidence" value="ECO:0007669"/>
    <property type="project" value="TreeGrafter"/>
</dbReference>
<evidence type="ECO:0000256" key="7">
    <source>
        <dbReference type="ARBA" id="ARBA00022949"/>
    </source>
</evidence>
<keyword evidence="3 12" id="KW-0813">Transport</keyword>
<evidence type="ECO:0000256" key="4">
    <source>
        <dbReference type="ARBA" id="ARBA00022475"/>
    </source>
</evidence>
<dbReference type="Pfam" id="PF00876">
    <property type="entry name" value="Innexin"/>
    <property type="match status" value="1"/>
</dbReference>
<accession>A0A1I7W4P3</accession>
<reference evidence="13" key="1">
    <citation type="submission" date="2012-04" db="EMBL/GenBank/DDBJ databases">
        <title>The Genome Sequence of Loa loa.</title>
        <authorList>
            <consortium name="The Broad Institute Genome Sequencing Platform"/>
            <consortium name="Broad Institute Genome Sequencing Center for Infectious Disease"/>
            <person name="Nutman T.B."/>
            <person name="Fink D.L."/>
            <person name="Russ C."/>
            <person name="Young S."/>
            <person name="Zeng Q."/>
            <person name="Gargeya S."/>
            <person name="Alvarado L."/>
            <person name="Berlin A."/>
            <person name="Chapman S.B."/>
            <person name="Chen Z."/>
            <person name="Freedman E."/>
            <person name="Gellesch M."/>
            <person name="Goldberg J."/>
            <person name="Griggs A."/>
            <person name="Gujja S."/>
            <person name="Heilman E.R."/>
            <person name="Heiman D."/>
            <person name="Howarth C."/>
            <person name="Mehta T."/>
            <person name="Neiman D."/>
            <person name="Pearson M."/>
            <person name="Roberts A."/>
            <person name="Saif S."/>
            <person name="Shea T."/>
            <person name="Shenoy N."/>
            <person name="Sisk P."/>
            <person name="Stolte C."/>
            <person name="Sykes S."/>
            <person name="White J."/>
            <person name="Yandava C."/>
            <person name="Haas B."/>
            <person name="Henn M.R."/>
            <person name="Nusbaum C."/>
            <person name="Birren B."/>
        </authorList>
    </citation>
    <scope>NUCLEOTIDE SEQUENCE [LARGE SCALE GENOMIC DNA]</scope>
</reference>
<feature type="transmembrane region" description="Helical" evidence="12">
    <location>
        <begin position="25"/>
        <end position="43"/>
    </location>
</feature>
<evidence type="ECO:0000256" key="6">
    <source>
        <dbReference type="ARBA" id="ARBA00022868"/>
    </source>
</evidence>